<keyword evidence="2" id="KW-1185">Reference proteome</keyword>
<sequence length="227" mass="26688">MKTIVTIDLDYYAKISYESIKLVGSFNELICVAIEEKTCFSGIRQLRSLTFSSSETDFFYMYDFGYDELHNDYKAMLYWAINNKLFGYYNDWVFLVVDLADGRWKKMENPCYGESTLTLVYVWVMKVYGFKEFWTKMFNIMYTGYHSFGTPFCMSSEGEFLFENILFFMIYNPSNDSKRFPRTPTMMTLLRQSSTLKALFGPFAKRTRNATTTSKTTKAQMKTIIVC</sequence>
<organism evidence="1 2">
    <name type="scientific">Solanum commersonii</name>
    <name type="common">Commerson's wild potato</name>
    <name type="synonym">Commerson's nightshade</name>
    <dbReference type="NCBI Taxonomy" id="4109"/>
    <lineage>
        <taxon>Eukaryota</taxon>
        <taxon>Viridiplantae</taxon>
        <taxon>Streptophyta</taxon>
        <taxon>Embryophyta</taxon>
        <taxon>Tracheophyta</taxon>
        <taxon>Spermatophyta</taxon>
        <taxon>Magnoliopsida</taxon>
        <taxon>eudicotyledons</taxon>
        <taxon>Gunneridae</taxon>
        <taxon>Pentapetalae</taxon>
        <taxon>asterids</taxon>
        <taxon>lamiids</taxon>
        <taxon>Solanales</taxon>
        <taxon>Solanaceae</taxon>
        <taxon>Solanoideae</taxon>
        <taxon>Solaneae</taxon>
        <taxon>Solanum</taxon>
    </lineage>
</organism>
<gene>
    <name evidence="1" type="ORF">H5410_005904</name>
</gene>
<comment type="caution">
    <text evidence="1">The sequence shown here is derived from an EMBL/GenBank/DDBJ whole genome shotgun (WGS) entry which is preliminary data.</text>
</comment>
<dbReference type="EMBL" id="JACXVP010000002">
    <property type="protein sequence ID" value="KAG5620686.1"/>
    <property type="molecule type" value="Genomic_DNA"/>
</dbReference>
<evidence type="ECO:0008006" key="3">
    <source>
        <dbReference type="Google" id="ProtNLM"/>
    </source>
</evidence>
<dbReference type="AlphaFoldDB" id="A0A9J6A7P4"/>
<reference evidence="1 2" key="1">
    <citation type="submission" date="2020-09" db="EMBL/GenBank/DDBJ databases">
        <title>De no assembly of potato wild relative species, Solanum commersonii.</title>
        <authorList>
            <person name="Cho K."/>
        </authorList>
    </citation>
    <scope>NUCLEOTIDE SEQUENCE [LARGE SCALE GENOMIC DNA]</scope>
    <source>
        <strain evidence="1">LZ3.2</strain>
        <tissue evidence="1">Leaf</tissue>
    </source>
</reference>
<evidence type="ECO:0000313" key="1">
    <source>
        <dbReference type="EMBL" id="KAG5620686.1"/>
    </source>
</evidence>
<dbReference type="Proteomes" id="UP000824120">
    <property type="component" value="Chromosome 2"/>
</dbReference>
<dbReference type="OrthoDB" id="1268246at2759"/>
<name>A0A9J6A7P4_SOLCO</name>
<evidence type="ECO:0000313" key="2">
    <source>
        <dbReference type="Proteomes" id="UP000824120"/>
    </source>
</evidence>
<proteinExistence type="predicted"/>
<protein>
    <recommendedName>
        <fullName evidence="3">F-box associated domain-containing protein</fullName>
    </recommendedName>
</protein>
<accession>A0A9J6A7P4</accession>